<dbReference type="Pfam" id="PF04640">
    <property type="entry name" value="PLATZ"/>
    <property type="match status" value="1"/>
</dbReference>
<protein>
    <submittedName>
        <fullName evidence="3">Uncharacterized protein At3g50808-like</fullName>
    </submittedName>
</protein>
<gene>
    <name evidence="3" type="primary">LOC104710065</name>
</gene>
<feature type="region of interest" description="Disordered" evidence="1">
    <location>
        <begin position="166"/>
        <end position="195"/>
    </location>
</feature>
<keyword evidence="2" id="KW-1185">Reference proteome</keyword>
<dbReference type="Gene3D" id="3.30.160.60">
    <property type="entry name" value="Classic Zinc Finger"/>
    <property type="match status" value="1"/>
</dbReference>
<evidence type="ECO:0000256" key="1">
    <source>
        <dbReference type="SAM" id="MobiDB-lite"/>
    </source>
</evidence>
<name>A0ABM0TDU2_CAMSA</name>
<dbReference type="PANTHER" id="PTHR31065">
    <property type="entry name" value="PLATZ TRANSCRIPTION FACTOR FAMILY PROTEIN"/>
    <property type="match status" value="1"/>
</dbReference>
<evidence type="ECO:0000313" key="3">
    <source>
        <dbReference type="RefSeq" id="XP_010424902.1"/>
    </source>
</evidence>
<dbReference type="InterPro" id="IPR006734">
    <property type="entry name" value="PLATZ"/>
</dbReference>
<dbReference type="RefSeq" id="XP_010424902.1">
    <property type="nucleotide sequence ID" value="XM_010426600.1"/>
</dbReference>
<dbReference type="PANTHER" id="PTHR31065:SF39">
    <property type="entry name" value="PLATZ TRANSCRIPTION FACTOR FAMILY PROTEIN"/>
    <property type="match status" value="1"/>
</dbReference>
<accession>A0ABM0TDU2</accession>
<dbReference type="SUPFAM" id="SSF57845">
    <property type="entry name" value="B-box zinc-binding domain"/>
    <property type="match status" value="1"/>
</dbReference>
<feature type="compositionally biased region" description="Basic residues" evidence="1">
    <location>
        <begin position="179"/>
        <end position="189"/>
    </location>
</feature>
<evidence type="ECO:0000313" key="2">
    <source>
        <dbReference type="Proteomes" id="UP000694864"/>
    </source>
</evidence>
<reference evidence="2" key="1">
    <citation type="journal article" date="2014" name="Nat. Commun.">
        <title>The emerging biofuel crop Camelina sativa retains a highly undifferentiated hexaploid genome structure.</title>
        <authorList>
            <person name="Kagale S."/>
            <person name="Koh C."/>
            <person name="Nixon J."/>
            <person name="Bollina V."/>
            <person name="Clarke W.E."/>
            <person name="Tuteja R."/>
            <person name="Spillane C."/>
            <person name="Robinson S.J."/>
            <person name="Links M.G."/>
            <person name="Clarke C."/>
            <person name="Higgins E.E."/>
            <person name="Huebert T."/>
            <person name="Sharpe A.G."/>
            <person name="Parkin I.A."/>
        </authorList>
    </citation>
    <scope>NUCLEOTIDE SEQUENCE [LARGE SCALE GENOMIC DNA]</scope>
    <source>
        <strain evidence="2">cv. DH55</strain>
    </source>
</reference>
<feature type="compositionally biased region" description="Acidic residues" evidence="1">
    <location>
        <begin position="166"/>
        <end position="175"/>
    </location>
</feature>
<sequence>MSESMEETVEALLSCIRKHRWLIEMVKSKVFYELCKQHPTQKRCYFCCDCMITPFCSTCNKETDHKSHTLIQTYRSSYQTGVKKETMSKYMDLSNIHVYSINGFPIVYINQRRGNDNHRFRNNVSRRCQVCEWELDAASSALFCSMECKFRSILGSQLDDLMENSEITEDSEETVEPVKKKRHRRKGSPHRAPFF</sequence>
<dbReference type="GeneID" id="104710065"/>
<organism evidence="2 3">
    <name type="scientific">Camelina sativa</name>
    <name type="common">False flax</name>
    <name type="synonym">Myagrum sativum</name>
    <dbReference type="NCBI Taxonomy" id="90675"/>
    <lineage>
        <taxon>Eukaryota</taxon>
        <taxon>Viridiplantae</taxon>
        <taxon>Streptophyta</taxon>
        <taxon>Embryophyta</taxon>
        <taxon>Tracheophyta</taxon>
        <taxon>Spermatophyta</taxon>
        <taxon>Magnoliopsida</taxon>
        <taxon>eudicotyledons</taxon>
        <taxon>Gunneridae</taxon>
        <taxon>Pentapetalae</taxon>
        <taxon>rosids</taxon>
        <taxon>malvids</taxon>
        <taxon>Brassicales</taxon>
        <taxon>Brassicaceae</taxon>
        <taxon>Camelineae</taxon>
        <taxon>Camelina</taxon>
    </lineage>
</organism>
<reference evidence="3" key="2">
    <citation type="submission" date="2025-08" db="UniProtKB">
        <authorList>
            <consortium name="RefSeq"/>
        </authorList>
    </citation>
    <scope>IDENTIFICATION</scope>
    <source>
        <tissue evidence="3">Leaf</tissue>
    </source>
</reference>
<dbReference type="Proteomes" id="UP000694864">
    <property type="component" value="Chromosome 9"/>
</dbReference>
<proteinExistence type="predicted"/>